<proteinExistence type="predicted"/>
<reference evidence="1" key="1">
    <citation type="submission" date="2018-02" db="EMBL/GenBank/DDBJ databases">
        <title>Rhizophora mucronata_Transcriptome.</title>
        <authorList>
            <person name="Meera S.P."/>
            <person name="Sreeshan A."/>
            <person name="Augustine A."/>
        </authorList>
    </citation>
    <scope>NUCLEOTIDE SEQUENCE</scope>
    <source>
        <tissue evidence="1">Leaf</tissue>
    </source>
</reference>
<name>A0A2P2J115_RHIMU</name>
<dbReference type="EMBL" id="GGEC01006644">
    <property type="protein sequence ID" value="MBW87127.1"/>
    <property type="molecule type" value="Transcribed_RNA"/>
</dbReference>
<dbReference type="AlphaFoldDB" id="A0A2P2J115"/>
<accession>A0A2P2J115</accession>
<organism evidence="1">
    <name type="scientific">Rhizophora mucronata</name>
    <name type="common">Asiatic mangrove</name>
    <dbReference type="NCBI Taxonomy" id="61149"/>
    <lineage>
        <taxon>Eukaryota</taxon>
        <taxon>Viridiplantae</taxon>
        <taxon>Streptophyta</taxon>
        <taxon>Embryophyta</taxon>
        <taxon>Tracheophyta</taxon>
        <taxon>Spermatophyta</taxon>
        <taxon>Magnoliopsida</taxon>
        <taxon>eudicotyledons</taxon>
        <taxon>Gunneridae</taxon>
        <taxon>Pentapetalae</taxon>
        <taxon>rosids</taxon>
        <taxon>fabids</taxon>
        <taxon>Malpighiales</taxon>
        <taxon>Rhizophoraceae</taxon>
        <taxon>Rhizophora</taxon>
    </lineage>
</organism>
<evidence type="ECO:0000313" key="1">
    <source>
        <dbReference type="EMBL" id="MBW87127.1"/>
    </source>
</evidence>
<sequence length="25" mass="2996">MMMMMMTIGWVVMLVMMKPAEEMEN</sequence>
<protein>
    <submittedName>
        <fullName evidence="1">Uncharacterized protein</fullName>
    </submittedName>
</protein>